<evidence type="ECO:0000256" key="5">
    <source>
        <dbReference type="ARBA" id="ARBA00022519"/>
    </source>
</evidence>
<evidence type="ECO:0000256" key="10">
    <source>
        <dbReference type="SAM" id="Coils"/>
    </source>
</evidence>
<dbReference type="NCBIfam" id="TIGR01843">
    <property type="entry name" value="type_I_hlyD"/>
    <property type="match status" value="1"/>
</dbReference>
<evidence type="ECO:0000256" key="9">
    <source>
        <dbReference type="RuleBase" id="RU365093"/>
    </source>
</evidence>
<dbReference type="Gene3D" id="2.40.50.100">
    <property type="match status" value="1"/>
</dbReference>
<dbReference type="InterPro" id="IPR058781">
    <property type="entry name" value="HH_AprE-like"/>
</dbReference>
<sequence>MTLPTNTPVWTVTLEAEPPEPSLRNTMIAGTVAVLVGFGGFVGWGMTADLSSAAIAQGTVIANSHRKTISHLEGGILHELLVKEGDQVKAGQVLLRMDGTQAQALLGQVENQLWTAQARVARLRAEQADQRSLVFPEDLVEAGRRSTVAADAMATELRLFAARWDSYDGSLAINRRKIDQLREQIAALKAQSSATADRLRYTDEELATVKALLEKGYERRPRLLEMQRLSAELKGRVGELAANEAQAEQAIAAAELEILSLKHDRRTEIADSLQQTQGTLADMTERSRGATDIVQRKEVVAPQDGKVTDIRFFTPGGVIGAGAPILDLVPVDDELVVEAQVSPADIDSIRVGQVANVRLSAYKQRKVPTIDAHVMYVAADQVLDQRTGQSYFTARVKLDPESLASLHHVELVPGMPAEVIMINAKRRAIDYFLSPITDSMRRAFREE</sequence>
<dbReference type="EMBL" id="CP067420">
    <property type="protein sequence ID" value="QQP88230.1"/>
    <property type="molecule type" value="Genomic_DNA"/>
</dbReference>
<evidence type="ECO:0000313" key="13">
    <source>
        <dbReference type="EMBL" id="QQP88230.1"/>
    </source>
</evidence>
<comment type="subcellular location">
    <subcellularLocation>
        <location evidence="1 9">Cell inner membrane</location>
        <topology evidence="1 9">Single-pass membrane protein</topology>
    </subcellularLocation>
</comment>
<dbReference type="InterPro" id="IPR010129">
    <property type="entry name" value="T1SS_HlyD"/>
</dbReference>
<evidence type="ECO:0000256" key="7">
    <source>
        <dbReference type="ARBA" id="ARBA00022989"/>
    </source>
</evidence>
<dbReference type="PANTHER" id="PTHR30386">
    <property type="entry name" value="MEMBRANE FUSION SUBUNIT OF EMRAB-TOLC MULTIDRUG EFFLUX PUMP"/>
    <property type="match status" value="1"/>
</dbReference>
<keyword evidence="4 9" id="KW-1003">Cell membrane</keyword>
<dbReference type="SUPFAM" id="SSF111369">
    <property type="entry name" value="HlyD-like secretion proteins"/>
    <property type="match status" value="1"/>
</dbReference>
<dbReference type="PANTHER" id="PTHR30386:SF17">
    <property type="entry name" value="ALKALINE PROTEASE SECRETION PROTEIN APRE"/>
    <property type="match status" value="1"/>
</dbReference>
<feature type="coiled-coil region" evidence="10">
    <location>
        <begin position="171"/>
        <end position="198"/>
    </location>
</feature>
<keyword evidence="14" id="KW-1185">Reference proteome</keyword>
<proteinExistence type="inferred from homology"/>
<dbReference type="RefSeq" id="WP_201072824.1">
    <property type="nucleotide sequence ID" value="NZ_CP067420.1"/>
</dbReference>
<keyword evidence="7" id="KW-1133">Transmembrane helix</keyword>
<evidence type="ECO:0000256" key="2">
    <source>
        <dbReference type="ARBA" id="ARBA00009477"/>
    </source>
</evidence>
<dbReference type="Pfam" id="PF26002">
    <property type="entry name" value="Beta-barrel_AprE"/>
    <property type="match status" value="1"/>
</dbReference>
<dbReference type="InterPro" id="IPR058982">
    <property type="entry name" value="Beta-barrel_AprE"/>
</dbReference>
<dbReference type="PRINTS" id="PR01490">
    <property type="entry name" value="RTXTOXIND"/>
</dbReference>
<evidence type="ECO:0000259" key="11">
    <source>
        <dbReference type="Pfam" id="PF25994"/>
    </source>
</evidence>
<reference evidence="13" key="1">
    <citation type="submission" date="2021-02" db="EMBL/GenBank/DDBJ databases">
        <title>Skermanella TT6 skin isolate.</title>
        <authorList>
            <person name="Lee K."/>
            <person name="Ganzorig M."/>
        </authorList>
    </citation>
    <scope>NUCLEOTIDE SEQUENCE</scope>
    <source>
        <strain evidence="13">TT6</strain>
    </source>
</reference>
<feature type="domain" description="AprE-like beta-barrel" evidence="12">
    <location>
        <begin position="335"/>
        <end position="421"/>
    </location>
</feature>
<dbReference type="InterPro" id="IPR050739">
    <property type="entry name" value="MFP"/>
</dbReference>
<keyword evidence="6" id="KW-0812">Transmembrane</keyword>
<evidence type="ECO:0000313" key="14">
    <source>
        <dbReference type="Proteomes" id="UP000595197"/>
    </source>
</evidence>
<keyword evidence="5 9" id="KW-0997">Cell inner membrane</keyword>
<name>A0ABX7B529_9PROT</name>
<protein>
    <recommendedName>
        <fullName evidence="9">Membrane fusion protein (MFP) family protein</fullName>
    </recommendedName>
</protein>
<comment type="similarity">
    <text evidence="2 9">Belongs to the membrane fusion protein (MFP) (TC 8.A.1) family.</text>
</comment>
<dbReference type="Gene3D" id="2.40.30.170">
    <property type="match status" value="1"/>
</dbReference>
<evidence type="ECO:0000256" key="1">
    <source>
        <dbReference type="ARBA" id="ARBA00004377"/>
    </source>
</evidence>
<keyword evidence="8" id="KW-0472">Membrane</keyword>
<dbReference type="Pfam" id="PF25994">
    <property type="entry name" value="HH_AprE"/>
    <property type="match status" value="1"/>
</dbReference>
<accession>A0ABX7B529</accession>
<organism evidence="13 14">
    <name type="scientific">Skermanella cutis</name>
    <dbReference type="NCBI Taxonomy" id="2775420"/>
    <lineage>
        <taxon>Bacteria</taxon>
        <taxon>Pseudomonadati</taxon>
        <taxon>Pseudomonadota</taxon>
        <taxon>Alphaproteobacteria</taxon>
        <taxon>Rhodospirillales</taxon>
        <taxon>Azospirillaceae</taxon>
        <taxon>Skermanella</taxon>
    </lineage>
</organism>
<gene>
    <name evidence="13" type="ORF">IGS68_19535</name>
</gene>
<feature type="domain" description="AprE-like long alpha-helical hairpin" evidence="11">
    <location>
        <begin position="102"/>
        <end position="292"/>
    </location>
</feature>
<evidence type="ECO:0000256" key="8">
    <source>
        <dbReference type="ARBA" id="ARBA00023136"/>
    </source>
</evidence>
<evidence type="ECO:0000256" key="4">
    <source>
        <dbReference type="ARBA" id="ARBA00022475"/>
    </source>
</evidence>
<feature type="coiled-coil region" evidence="10">
    <location>
        <begin position="237"/>
        <end position="264"/>
    </location>
</feature>
<evidence type="ECO:0000256" key="6">
    <source>
        <dbReference type="ARBA" id="ARBA00022692"/>
    </source>
</evidence>
<keyword evidence="10" id="KW-0175">Coiled coil</keyword>
<keyword evidence="3 9" id="KW-0813">Transport</keyword>
<evidence type="ECO:0000259" key="12">
    <source>
        <dbReference type="Pfam" id="PF26002"/>
    </source>
</evidence>
<evidence type="ECO:0000256" key="3">
    <source>
        <dbReference type="ARBA" id="ARBA00022448"/>
    </source>
</evidence>
<dbReference type="Proteomes" id="UP000595197">
    <property type="component" value="Chromosome"/>
</dbReference>